<sequence>MEKIEKQYNLINDVKCSYFHSWFSYAPLTSIGSNIKSSPTLLEKENAHQKHFIDQFNSIYSSLTTSENSKYSTHNTCTTPYLDGLKPDVSVTERDYKPTSSNVIIIGELKRVKLSKAHYEQVFNYGIKILGSQLLRKTVFAFLTNHQQIIFFKIQRKDSTFSCEHSLTFNFNYENIGWRMLMTLVQKDKNELGYIS</sequence>
<dbReference type="EMBL" id="CAJVQC010026943">
    <property type="protein sequence ID" value="CAG8734834.1"/>
    <property type="molecule type" value="Genomic_DNA"/>
</dbReference>
<accession>A0ACA9Q2G6</accession>
<proteinExistence type="predicted"/>
<organism evidence="1 2">
    <name type="scientific">Racocetra persica</name>
    <dbReference type="NCBI Taxonomy" id="160502"/>
    <lineage>
        <taxon>Eukaryota</taxon>
        <taxon>Fungi</taxon>
        <taxon>Fungi incertae sedis</taxon>
        <taxon>Mucoromycota</taxon>
        <taxon>Glomeromycotina</taxon>
        <taxon>Glomeromycetes</taxon>
        <taxon>Diversisporales</taxon>
        <taxon>Gigasporaceae</taxon>
        <taxon>Racocetra</taxon>
    </lineage>
</organism>
<dbReference type="Proteomes" id="UP000789920">
    <property type="component" value="Unassembled WGS sequence"/>
</dbReference>
<protein>
    <submittedName>
        <fullName evidence="1">31930_t:CDS:1</fullName>
    </submittedName>
</protein>
<gene>
    <name evidence="1" type="ORF">RPERSI_LOCUS12542</name>
</gene>
<feature type="non-terminal residue" evidence="1">
    <location>
        <position position="196"/>
    </location>
</feature>
<evidence type="ECO:0000313" key="2">
    <source>
        <dbReference type="Proteomes" id="UP000789920"/>
    </source>
</evidence>
<name>A0ACA9Q2G6_9GLOM</name>
<evidence type="ECO:0000313" key="1">
    <source>
        <dbReference type="EMBL" id="CAG8734834.1"/>
    </source>
</evidence>
<keyword evidence="2" id="KW-1185">Reference proteome</keyword>
<reference evidence="1" key="1">
    <citation type="submission" date="2021-06" db="EMBL/GenBank/DDBJ databases">
        <authorList>
            <person name="Kallberg Y."/>
            <person name="Tangrot J."/>
            <person name="Rosling A."/>
        </authorList>
    </citation>
    <scope>NUCLEOTIDE SEQUENCE</scope>
    <source>
        <strain evidence="1">MA461A</strain>
    </source>
</reference>
<comment type="caution">
    <text evidence="1">The sequence shown here is derived from an EMBL/GenBank/DDBJ whole genome shotgun (WGS) entry which is preliminary data.</text>
</comment>